<name>A0ABP3IT79_9ACTN</name>
<keyword evidence="2" id="KW-1185">Reference proteome</keyword>
<dbReference type="EMBL" id="BAAABX010000056">
    <property type="protein sequence ID" value="GAA0424593.1"/>
    <property type="molecule type" value="Genomic_DNA"/>
</dbReference>
<proteinExistence type="predicted"/>
<dbReference type="Pfam" id="PF19564">
    <property type="entry name" value="DUF6086"/>
    <property type="match status" value="1"/>
</dbReference>
<sequence>MYAEFVRGLVDWHCRTGHSVILALSEGFVATAVALARRAGIEVETPEPGSGHVRGGVRRDVQVPGNPLTASAAVVAALDTRAREMDRWMAR</sequence>
<accession>A0ABP3IT79</accession>
<evidence type="ECO:0000313" key="2">
    <source>
        <dbReference type="Proteomes" id="UP001500879"/>
    </source>
</evidence>
<dbReference type="Proteomes" id="UP001500879">
    <property type="component" value="Unassembled WGS sequence"/>
</dbReference>
<organism evidence="1 2">
    <name type="scientific">Streptomyces luteireticuli</name>
    <dbReference type="NCBI Taxonomy" id="173858"/>
    <lineage>
        <taxon>Bacteria</taxon>
        <taxon>Bacillati</taxon>
        <taxon>Actinomycetota</taxon>
        <taxon>Actinomycetes</taxon>
        <taxon>Kitasatosporales</taxon>
        <taxon>Streptomycetaceae</taxon>
        <taxon>Streptomyces</taxon>
    </lineage>
</organism>
<comment type="caution">
    <text evidence="1">The sequence shown here is derived from an EMBL/GenBank/DDBJ whole genome shotgun (WGS) entry which is preliminary data.</text>
</comment>
<evidence type="ECO:0000313" key="1">
    <source>
        <dbReference type="EMBL" id="GAA0424593.1"/>
    </source>
</evidence>
<reference evidence="2" key="1">
    <citation type="journal article" date="2019" name="Int. J. Syst. Evol. Microbiol.">
        <title>The Global Catalogue of Microorganisms (GCM) 10K type strain sequencing project: providing services to taxonomists for standard genome sequencing and annotation.</title>
        <authorList>
            <consortium name="The Broad Institute Genomics Platform"/>
            <consortium name="The Broad Institute Genome Sequencing Center for Infectious Disease"/>
            <person name="Wu L."/>
            <person name="Ma J."/>
        </authorList>
    </citation>
    <scope>NUCLEOTIDE SEQUENCE [LARGE SCALE GENOMIC DNA]</scope>
    <source>
        <strain evidence="2">JCM 4788</strain>
    </source>
</reference>
<protein>
    <submittedName>
        <fullName evidence="1">Uncharacterized protein</fullName>
    </submittedName>
</protein>
<gene>
    <name evidence="1" type="ORF">GCM10010357_52620</name>
</gene>
<dbReference type="InterPro" id="IPR045732">
    <property type="entry name" value="DUF6086"/>
</dbReference>